<dbReference type="AlphaFoldDB" id="A0A2U2CJ52"/>
<feature type="transmembrane region" description="Helical" evidence="1">
    <location>
        <begin position="116"/>
        <end position="138"/>
    </location>
</feature>
<dbReference type="GO" id="GO:0016020">
    <property type="term" value="C:membrane"/>
    <property type="evidence" value="ECO:0007669"/>
    <property type="project" value="InterPro"/>
</dbReference>
<feature type="transmembrane region" description="Helical" evidence="1">
    <location>
        <begin position="289"/>
        <end position="314"/>
    </location>
</feature>
<dbReference type="PIRSF" id="PIRSF038991">
    <property type="entry name" value="Protein_AbrB"/>
    <property type="match status" value="1"/>
</dbReference>
<dbReference type="InterPro" id="IPR007820">
    <property type="entry name" value="AbrB_fam"/>
</dbReference>
<proteinExistence type="predicted"/>
<dbReference type="GO" id="GO:0010468">
    <property type="term" value="P:regulation of gene expression"/>
    <property type="evidence" value="ECO:0007669"/>
    <property type="project" value="InterPro"/>
</dbReference>
<keyword evidence="1" id="KW-1133">Transmembrane helix</keyword>
<gene>
    <name evidence="2" type="ORF">C4N9_00280</name>
</gene>
<name>A0A2U2CJ52_9RHOB</name>
<accession>A0A2U2CJ52</accession>
<feature type="transmembrane region" description="Helical" evidence="1">
    <location>
        <begin position="51"/>
        <end position="79"/>
    </location>
</feature>
<keyword evidence="2" id="KW-0503">Monooxygenase</keyword>
<reference evidence="2 3" key="1">
    <citation type="submission" date="2018-05" db="EMBL/GenBank/DDBJ databases">
        <title>Pararhodobacter marina sp. nov., isolated from deep-sea water of the Indian Ocean.</title>
        <authorList>
            <person name="Lai Q.Sr."/>
            <person name="Liu X."/>
            <person name="Shao Z."/>
        </authorList>
    </citation>
    <scope>NUCLEOTIDE SEQUENCE [LARGE SCALE GENOMIC DNA]</scope>
    <source>
        <strain evidence="2 3">CIC4N-9</strain>
    </source>
</reference>
<keyword evidence="2" id="KW-0560">Oxidoreductase</keyword>
<dbReference type="NCBIfam" id="TIGR03082">
    <property type="entry name" value="Gneg_AbrB_dup"/>
    <property type="match status" value="1"/>
</dbReference>
<feature type="transmembrane region" description="Helical" evidence="1">
    <location>
        <begin position="234"/>
        <end position="256"/>
    </location>
</feature>
<dbReference type="PANTHER" id="PTHR38457">
    <property type="entry name" value="REGULATOR ABRB-RELATED"/>
    <property type="match status" value="1"/>
</dbReference>
<dbReference type="PANTHER" id="PTHR38457:SF1">
    <property type="entry name" value="REGULATOR ABRB-RELATED"/>
    <property type="match status" value="1"/>
</dbReference>
<sequence>MPLPWMLGPLFLTGLLYLSGKLDRKVPVITRPFGQMTVAAQVGLAFSPQAFAALLSLAPLLVGTALLTGITALTVGYLLARRSRLPLAQAVLATFPTSPVEAAVLAERHGFEPAPVVLAQTIRIALVVFSVPMAIYAIDGWPERAPVAGNGVFDPMGWTLLALIALVGARLFRLLGLSNPYFLGPLMVVAAISAFGVDLAAFPAPLMAMAQIVLGTWLGSTFRREIFVGGGRQVLTLLGNAALLLAIVSGFALGLARLAGQPWEVLVLGAAPGGVTEMALTAKYLGTDLALVTAFQLTRIVLFMPNMPWIVALVNRMEHRDPR</sequence>
<feature type="transmembrane region" description="Helical" evidence="1">
    <location>
        <begin position="206"/>
        <end position="222"/>
    </location>
</feature>
<feature type="transmembrane region" description="Helical" evidence="1">
    <location>
        <begin position="182"/>
        <end position="200"/>
    </location>
</feature>
<evidence type="ECO:0000313" key="2">
    <source>
        <dbReference type="EMBL" id="PWE31925.1"/>
    </source>
</evidence>
<dbReference type="EMBL" id="QEYD01000001">
    <property type="protein sequence ID" value="PWE31925.1"/>
    <property type="molecule type" value="Genomic_DNA"/>
</dbReference>
<keyword evidence="3" id="KW-1185">Reference proteome</keyword>
<keyword evidence="1" id="KW-0812">Transmembrane</keyword>
<evidence type="ECO:0000313" key="3">
    <source>
        <dbReference type="Proteomes" id="UP000244940"/>
    </source>
</evidence>
<dbReference type="Proteomes" id="UP000244940">
    <property type="component" value="Unassembled WGS sequence"/>
</dbReference>
<dbReference type="OrthoDB" id="7157734at2"/>
<dbReference type="GO" id="GO:0004497">
    <property type="term" value="F:monooxygenase activity"/>
    <property type="evidence" value="ECO:0007669"/>
    <property type="project" value="UniProtKB-KW"/>
</dbReference>
<dbReference type="Pfam" id="PF05145">
    <property type="entry name" value="AbrB"/>
    <property type="match status" value="1"/>
</dbReference>
<evidence type="ECO:0000256" key="1">
    <source>
        <dbReference type="SAM" id="Phobius"/>
    </source>
</evidence>
<keyword evidence="1" id="KW-0472">Membrane</keyword>
<organism evidence="2 3">
    <name type="scientific">Pararhodobacter marinus</name>
    <dbReference type="NCBI Taxonomy" id="2184063"/>
    <lineage>
        <taxon>Bacteria</taxon>
        <taxon>Pseudomonadati</taxon>
        <taxon>Pseudomonadota</taxon>
        <taxon>Alphaproteobacteria</taxon>
        <taxon>Rhodobacterales</taxon>
        <taxon>Paracoccaceae</taxon>
        <taxon>Pararhodobacter</taxon>
    </lineage>
</organism>
<dbReference type="InterPro" id="IPR017516">
    <property type="entry name" value="AbrB_dup"/>
</dbReference>
<protein>
    <submittedName>
        <fullName evidence="2">Ammonia monooxygenase</fullName>
    </submittedName>
</protein>
<comment type="caution">
    <text evidence="2">The sequence shown here is derived from an EMBL/GenBank/DDBJ whole genome shotgun (WGS) entry which is preliminary data.</text>
</comment>